<dbReference type="PROSITE" id="PS00138">
    <property type="entry name" value="SUBTILASE_SER"/>
    <property type="match status" value="1"/>
</dbReference>
<reference evidence="7 8" key="1">
    <citation type="submission" date="2024-07" db="EMBL/GenBank/DDBJ databases">
        <title>Uliginosibacterium flavum JJ3220;KACC:17644.</title>
        <authorList>
            <person name="Kim M.K."/>
        </authorList>
    </citation>
    <scope>NUCLEOTIDE SEQUENCE [LARGE SCALE GENOMIC DNA]</scope>
    <source>
        <strain evidence="7 8">KACC:17644</strain>
    </source>
</reference>
<organism evidence="7 8">
    <name type="scientific">Uliginosibacterium flavum</name>
    <dbReference type="NCBI Taxonomy" id="1396831"/>
    <lineage>
        <taxon>Bacteria</taxon>
        <taxon>Pseudomonadati</taxon>
        <taxon>Pseudomonadota</taxon>
        <taxon>Betaproteobacteria</taxon>
        <taxon>Rhodocyclales</taxon>
        <taxon>Zoogloeaceae</taxon>
        <taxon>Uliginosibacterium</taxon>
    </lineage>
</organism>
<dbReference type="RefSeq" id="WP_354600650.1">
    <property type="nucleotide sequence ID" value="NZ_JBEWZI010000007.1"/>
</dbReference>
<dbReference type="InterPro" id="IPR000209">
    <property type="entry name" value="Peptidase_S8/S53_dom"/>
</dbReference>
<dbReference type="PRINTS" id="PR00723">
    <property type="entry name" value="SUBTILISIN"/>
</dbReference>
<dbReference type="InterPro" id="IPR022398">
    <property type="entry name" value="Peptidase_S8_His-AS"/>
</dbReference>
<evidence type="ECO:0000256" key="4">
    <source>
        <dbReference type="ARBA" id="ARBA00022825"/>
    </source>
</evidence>
<comment type="similarity">
    <text evidence="1 5">Belongs to the peptidase S8 family.</text>
</comment>
<evidence type="ECO:0000256" key="2">
    <source>
        <dbReference type="ARBA" id="ARBA00022670"/>
    </source>
</evidence>
<evidence type="ECO:0000313" key="7">
    <source>
        <dbReference type="EMBL" id="MET7014190.1"/>
    </source>
</evidence>
<feature type="active site" description="Charge relay system" evidence="5">
    <location>
        <position position="222"/>
    </location>
</feature>
<dbReference type="Pfam" id="PF00082">
    <property type="entry name" value="Peptidase_S8"/>
    <property type="match status" value="1"/>
</dbReference>
<feature type="domain" description="Peptidase S8/S53" evidence="6">
    <location>
        <begin position="167"/>
        <end position="454"/>
    </location>
</feature>
<dbReference type="EMBL" id="JBEWZI010000007">
    <property type="protein sequence ID" value="MET7014190.1"/>
    <property type="molecule type" value="Genomic_DNA"/>
</dbReference>
<keyword evidence="2 5" id="KW-0645">Protease</keyword>
<feature type="active site" description="Charge relay system" evidence="5">
    <location>
        <position position="404"/>
    </location>
</feature>
<dbReference type="PROSITE" id="PS51892">
    <property type="entry name" value="SUBTILASE"/>
    <property type="match status" value="1"/>
</dbReference>
<dbReference type="SUPFAM" id="SSF52743">
    <property type="entry name" value="Subtilisin-like"/>
    <property type="match status" value="1"/>
</dbReference>
<dbReference type="Proteomes" id="UP001549691">
    <property type="component" value="Unassembled WGS sequence"/>
</dbReference>
<evidence type="ECO:0000313" key="8">
    <source>
        <dbReference type="Proteomes" id="UP001549691"/>
    </source>
</evidence>
<evidence type="ECO:0000259" key="6">
    <source>
        <dbReference type="Pfam" id="PF00082"/>
    </source>
</evidence>
<evidence type="ECO:0000256" key="3">
    <source>
        <dbReference type="ARBA" id="ARBA00022801"/>
    </source>
</evidence>
<gene>
    <name evidence="7" type="ORF">ABXR19_08300</name>
</gene>
<sequence>MPWIVKGAAMYTLHISAASDGASCVNGMSSSVLFVSGELVVKESVKSVVPSGRFGTQAMQATSNIPKLLSVPTSAMQASLAGLSTQASADPRDVDIQQAMGLLRYAKELMASGKYAYVEPNFRIERFSAFPPNDPNYSDQAWHYNQINLTAAMAKIAAIGTGSNPAPVVAVIDNGVRSSHPDLQGQIVDAYTFTASYTGTGGDDYRTEAECQLPGKLDHCGHGTMVAGVVAAKANNNLYGSGVAPMARIMAIREDDTTAQSVQGILYAAGLPNSSGKLPSHKADVINMSWGSGGECPQQLADAISQARANNVLVVAAAGNTRAGKITPPVVSSVASCPGVISVGALDIRKNRAGYSAYGPGLTLTAPGGYYDHRDNLNEAVFTIYSVPSINGWMDGFGANYGTSFSAPHVAGALALMRYVAPGITVAQVDTLITTGRLTDDLGVAGRDDEFGQGLINASKAVNEAYALASGGSIPGAVVPLPASINFGSGMSSTMLKLALTASSSETVSSIVASSPAITVTAAAGVNATTKLGDYTISVDRRLLPLGFSYLVLTVTTSARTFTVPLSVIKLSISTSPSATVGAVWVRASNLVTGTTKLQRVNVSGGRYSWSLTGMTGGLWVLSASTDLNNDGVYCNGGEVCGDSPGNGQSFMLGSNLTGLDFSMAPTLNTAATP</sequence>
<keyword evidence="8" id="KW-1185">Reference proteome</keyword>
<dbReference type="InterPro" id="IPR036852">
    <property type="entry name" value="Peptidase_S8/S53_dom_sf"/>
</dbReference>
<evidence type="ECO:0000256" key="1">
    <source>
        <dbReference type="ARBA" id="ARBA00011073"/>
    </source>
</evidence>
<feature type="active site" description="Charge relay system" evidence="5">
    <location>
        <position position="173"/>
    </location>
</feature>
<keyword evidence="3 5" id="KW-0378">Hydrolase</keyword>
<evidence type="ECO:0000256" key="5">
    <source>
        <dbReference type="PROSITE-ProRule" id="PRU01240"/>
    </source>
</evidence>
<dbReference type="Gene3D" id="3.40.50.200">
    <property type="entry name" value="Peptidase S8/S53 domain"/>
    <property type="match status" value="1"/>
</dbReference>
<dbReference type="InterPro" id="IPR050131">
    <property type="entry name" value="Peptidase_S8_subtilisin-like"/>
</dbReference>
<accession>A0ABV2TKW2</accession>
<proteinExistence type="inferred from homology"/>
<keyword evidence="4 5" id="KW-0720">Serine protease</keyword>
<dbReference type="InterPro" id="IPR023828">
    <property type="entry name" value="Peptidase_S8_Ser-AS"/>
</dbReference>
<protein>
    <submittedName>
        <fullName evidence="7">S8 family serine peptidase</fullName>
    </submittedName>
</protein>
<dbReference type="PANTHER" id="PTHR43806:SF11">
    <property type="entry name" value="CEREVISIN-RELATED"/>
    <property type="match status" value="1"/>
</dbReference>
<comment type="caution">
    <text evidence="7">The sequence shown here is derived from an EMBL/GenBank/DDBJ whole genome shotgun (WGS) entry which is preliminary data.</text>
</comment>
<name>A0ABV2TKW2_9RHOO</name>
<dbReference type="PANTHER" id="PTHR43806">
    <property type="entry name" value="PEPTIDASE S8"/>
    <property type="match status" value="1"/>
</dbReference>
<dbReference type="PROSITE" id="PS00137">
    <property type="entry name" value="SUBTILASE_HIS"/>
    <property type="match status" value="1"/>
</dbReference>
<dbReference type="InterPro" id="IPR015500">
    <property type="entry name" value="Peptidase_S8_subtilisin-rel"/>
</dbReference>